<evidence type="ECO:0000256" key="3">
    <source>
        <dbReference type="ARBA" id="ARBA00010040"/>
    </source>
</evidence>
<dbReference type="Proteomes" id="UP000270296">
    <property type="component" value="Unassembled WGS sequence"/>
</dbReference>
<dbReference type="InterPro" id="IPR029058">
    <property type="entry name" value="AB_hydrolase_fold"/>
</dbReference>
<dbReference type="SUPFAM" id="SSF53474">
    <property type="entry name" value="alpha/beta-Hydrolases"/>
    <property type="match status" value="1"/>
</dbReference>
<comment type="subunit">
    <text evidence="4">Homotetramer.</text>
</comment>
<evidence type="ECO:0000256" key="1">
    <source>
        <dbReference type="ARBA" id="ARBA00000721"/>
    </source>
</evidence>
<feature type="domain" description="Peptidase S9 prolyl oligopeptidase catalytic" evidence="8">
    <location>
        <begin position="470"/>
        <end position="671"/>
    </location>
</feature>
<dbReference type="Pfam" id="PF00326">
    <property type="entry name" value="Peptidase_S9"/>
    <property type="match status" value="1"/>
</dbReference>
<evidence type="ECO:0000256" key="4">
    <source>
        <dbReference type="ARBA" id="ARBA00011881"/>
    </source>
</evidence>
<organism evidence="12">
    <name type="scientific">Soboliphyme baturini</name>
    <dbReference type="NCBI Taxonomy" id="241478"/>
    <lineage>
        <taxon>Eukaryota</taxon>
        <taxon>Metazoa</taxon>
        <taxon>Ecdysozoa</taxon>
        <taxon>Nematoda</taxon>
        <taxon>Enoplea</taxon>
        <taxon>Dorylaimia</taxon>
        <taxon>Dioctophymatida</taxon>
        <taxon>Dioctophymatoidea</taxon>
        <taxon>Soboliphymatidae</taxon>
        <taxon>Soboliphyme</taxon>
    </lineage>
</organism>
<feature type="domain" description="Acylamino-acid-releasing enzyme N-terminal" evidence="9">
    <location>
        <begin position="91"/>
        <end position="378"/>
    </location>
</feature>
<dbReference type="PANTHER" id="PTHR42776">
    <property type="entry name" value="SERINE PEPTIDASE S9 FAMILY MEMBER"/>
    <property type="match status" value="1"/>
</dbReference>
<evidence type="ECO:0000313" key="11">
    <source>
        <dbReference type="Proteomes" id="UP000270296"/>
    </source>
</evidence>
<keyword evidence="6" id="KW-0963">Cytoplasm</keyword>
<evidence type="ECO:0000256" key="5">
    <source>
        <dbReference type="ARBA" id="ARBA00012917"/>
    </source>
</evidence>
<dbReference type="GO" id="GO:0004252">
    <property type="term" value="F:serine-type endopeptidase activity"/>
    <property type="evidence" value="ECO:0007669"/>
    <property type="project" value="TreeGrafter"/>
</dbReference>
<comment type="subcellular location">
    <subcellularLocation>
        <location evidence="2">Cytoplasm</location>
    </subcellularLocation>
</comment>
<dbReference type="EMBL" id="UZAM01007253">
    <property type="protein sequence ID" value="VDO97822.1"/>
    <property type="molecule type" value="Genomic_DNA"/>
</dbReference>
<reference evidence="10 11" key="2">
    <citation type="submission" date="2018-11" db="EMBL/GenBank/DDBJ databases">
        <authorList>
            <consortium name="Pathogen Informatics"/>
        </authorList>
    </citation>
    <scope>NUCLEOTIDE SEQUENCE [LARGE SCALE GENOMIC DNA]</scope>
</reference>
<accession>A0A183IFV4</accession>
<dbReference type="Pfam" id="PF19283">
    <property type="entry name" value="APEH_N"/>
    <property type="match status" value="1"/>
</dbReference>
<dbReference type="PANTHER" id="PTHR42776:SF4">
    <property type="entry name" value="ACYLAMINO-ACID-RELEASING ENZYME"/>
    <property type="match status" value="1"/>
</dbReference>
<dbReference type="EC" id="3.4.19.1" evidence="5"/>
<reference evidence="12" key="1">
    <citation type="submission" date="2016-06" db="UniProtKB">
        <authorList>
            <consortium name="WormBaseParasite"/>
        </authorList>
    </citation>
    <scope>IDENTIFICATION</scope>
</reference>
<dbReference type="OrthoDB" id="416344at2759"/>
<evidence type="ECO:0000259" key="8">
    <source>
        <dbReference type="Pfam" id="PF00326"/>
    </source>
</evidence>
<dbReference type="GO" id="GO:0006508">
    <property type="term" value="P:proteolysis"/>
    <property type="evidence" value="ECO:0007669"/>
    <property type="project" value="InterPro"/>
</dbReference>
<dbReference type="GO" id="GO:0005737">
    <property type="term" value="C:cytoplasm"/>
    <property type="evidence" value="ECO:0007669"/>
    <property type="project" value="UniProtKB-SubCell"/>
</dbReference>
<dbReference type="SUPFAM" id="SSF50993">
    <property type="entry name" value="Peptidase/esterase 'gauge' domain"/>
    <property type="match status" value="1"/>
</dbReference>
<protein>
    <recommendedName>
        <fullName evidence="5">acylaminoacyl-peptidase</fullName>
        <ecNumber evidence="5">3.4.19.1</ecNumber>
    </recommendedName>
</protein>
<evidence type="ECO:0000256" key="7">
    <source>
        <dbReference type="ARBA" id="ARBA00022801"/>
    </source>
</evidence>
<evidence type="ECO:0000256" key="6">
    <source>
        <dbReference type="ARBA" id="ARBA00022490"/>
    </source>
</evidence>
<dbReference type="GO" id="GO:0008242">
    <property type="term" value="F:omega peptidase activity"/>
    <property type="evidence" value="ECO:0007669"/>
    <property type="project" value="UniProtKB-EC"/>
</dbReference>
<name>A0A183IFV4_9BILA</name>
<dbReference type="WBParaSite" id="SBAD_0000262101-mRNA-1">
    <property type="protein sequence ID" value="SBAD_0000262101-mRNA-1"/>
    <property type="gene ID" value="SBAD_0000262101"/>
</dbReference>
<keyword evidence="7" id="KW-0378">Hydrolase</keyword>
<dbReference type="InterPro" id="IPR001375">
    <property type="entry name" value="Peptidase_S9_cat"/>
</dbReference>
<keyword evidence="11" id="KW-1185">Reference proteome</keyword>
<comment type="similarity">
    <text evidence="3">Belongs to the peptidase S9C family.</text>
</comment>
<sequence>MLFFTNCNIDSLWSQRDLTRNVNIKFSRKYLLKLADDGRPKQVISKLQPQETDELYRCTANPTGNLEAVLKRVAPTKRSADQKKPDEVDHWSEDQTKLLYVAEQFFQPIGYSNPLFEEANDGSGPEAEEFFYHESWGEQMSEVRHPVACILDISTGKIDIVNIQNVSVTETVWSPSDDGIVFIGLQEEPRKLGKMYCSNRRSSVMYFNFQRKESIEIGTPGKAVRSPIFNRSGDTLIYLETEALGAHLKSERLMNCDWKTKGVQAVTDVVSDPAGLQNFPGLFSAHLPKQCWCNDDKRVILDSAWGAKTEILVIDVSLQSVTKISNIAKVEGTWTALGVWDDYVLATFSTPVVTPTLFIARLPEAGRESEIHWMEVDRCGPRSKYDFQYSLLEFQRPPEKGENPHVNTRYEGLFTHPTQGSNWPCILWPHGGPHTVSTIAWNLESAFFMSFGYAVLRRTEFGYVPCSSSHVLLLVNYHGSTGYGENFVRCLLGNVGHTDVLDCQHALKSVLDKEPRVDRNALFLFGGSHGGFLVLHISATSGTAFKACVARNPVANIAAMVDCSDIPDWCVSEALADEVDFQHPVSAKMREVMWTKSPIAHVDKTVTPTLFMLGDKDLRVPALQCKEYIHVMKSRGIPVKVLYYPENCHPLDKVDAECDVAINCVRWLEHYKNLK</sequence>
<evidence type="ECO:0000259" key="9">
    <source>
        <dbReference type="Pfam" id="PF19283"/>
    </source>
</evidence>
<dbReference type="Gene3D" id="3.40.50.1820">
    <property type="entry name" value="alpha/beta hydrolase"/>
    <property type="match status" value="1"/>
</dbReference>
<dbReference type="AlphaFoldDB" id="A0A183IFV4"/>
<comment type="catalytic activity">
    <reaction evidence="1">
        <text>Cleavage of an N-acetyl or N-formyl amino acid from the N-terminus of a polypeptide.</text>
        <dbReference type="EC" id="3.4.19.1"/>
    </reaction>
</comment>
<proteinExistence type="inferred from homology"/>
<evidence type="ECO:0000313" key="12">
    <source>
        <dbReference type="WBParaSite" id="SBAD_0000262101-mRNA-1"/>
    </source>
</evidence>
<gene>
    <name evidence="10" type="ORF">SBAD_LOCUS2498</name>
</gene>
<dbReference type="InterPro" id="IPR045550">
    <property type="entry name" value="AARE_N"/>
</dbReference>
<evidence type="ECO:0000256" key="2">
    <source>
        <dbReference type="ARBA" id="ARBA00004496"/>
    </source>
</evidence>
<evidence type="ECO:0000313" key="10">
    <source>
        <dbReference type="EMBL" id="VDO97822.1"/>
    </source>
</evidence>